<proteinExistence type="predicted"/>
<dbReference type="AlphaFoldDB" id="A0A9D4Z5G7"/>
<accession>A0A9D4Z5G7</accession>
<name>A0A9D4Z5G7_ADICA</name>
<protein>
    <submittedName>
        <fullName evidence="1">Uncharacterized protein</fullName>
    </submittedName>
</protein>
<keyword evidence="2" id="KW-1185">Reference proteome</keyword>
<sequence length="70" mass="7703">MVPLHLTVLLVRPGLGRKRLQMRTALPLLSHNSGLRSSRTLQRILMQRLISTSSNGSHLCKLSLSETGNG</sequence>
<gene>
    <name evidence="1" type="ORF">GOP47_0024896</name>
</gene>
<comment type="caution">
    <text evidence="1">The sequence shown here is derived from an EMBL/GenBank/DDBJ whole genome shotgun (WGS) entry which is preliminary data.</text>
</comment>
<dbReference type="OrthoDB" id="686813at2759"/>
<evidence type="ECO:0000313" key="1">
    <source>
        <dbReference type="EMBL" id="KAI5060476.1"/>
    </source>
</evidence>
<dbReference type="Proteomes" id="UP000886520">
    <property type="component" value="Chromosome 24"/>
</dbReference>
<organism evidence="1 2">
    <name type="scientific">Adiantum capillus-veneris</name>
    <name type="common">Maidenhair fern</name>
    <dbReference type="NCBI Taxonomy" id="13818"/>
    <lineage>
        <taxon>Eukaryota</taxon>
        <taxon>Viridiplantae</taxon>
        <taxon>Streptophyta</taxon>
        <taxon>Embryophyta</taxon>
        <taxon>Tracheophyta</taxon>
        <taxon>Polypodiopsida</taxon>
        <taxon>Polypodiidae</taxon>
        <taxon>Polypodiales</taxon>
        <taxon>Pteridineae</taxon>
        <taxon>Pteridaceae</taxon>
        <taxon>Vittarioideae</taxon>
        <taxon>Adiantum</taxon>
    </lineage>
</organism>
<evidence type="ECO:0000313" key="2">
    <source>
        <dbReference type="Proteomes" id="UP000886520"/>
    </source>
</evidence>
<reference evidence="1" key="1">
    <citation type="submission" date="2021-01" db="EMBL/GenBank/DDBJ databases">
        <title>Adiantum capillus-veneris genome.</title>
        <authorList>
            <person name="Fang Y."/>
            <person name="Liao Q."/>
        </authorList>
    </citation>
    <scope>NUCLEOTIDE SEQUENCE</scope>
    <source>
        <strain evidence="1">H3</strain>
        <tissue evidence="1">Leaf</tissue>
    </source>
</reference>
<dbReference type="EMBL" id="JABFUD020000024">
    <property type="protein sequence ID" value="KAI5060476.1"/>
    <property type="molecule type" value="Genomic_DNA"/>
</dbReference>